<dbReference type="Proteomes" id="UP000319516">
    <property type="component" value="Unassembled WGS sequence"/>
</dbReference>
<comment type="subcellular location">
    <subcellularLocation>
        <location evidence="1">Cell inner membrane</location>
        <topology evidence="1">Multi-pass membrane protein</topology>
    </subcellularLocation>
</comment>
<keyword evidence="10" id="KW-1185">Reference proteome</keyword>
<feature type="transmembrane region" description="Helical" evidence="7">
    <location>
        <begin position="112"/>
        <end position="132"/>
    </location>
</feature>
<organism evidence="9 10">
    <name type="scientific">Ornithinicoccus hortensis</name>
    <dbReference type="NCBI Taxonomy" id="82346"/>
    <lineage>
        <taxon>Bacteria</taxon>
        <taxon>Bacillati</taxon>
        <taxon>Actinomycetota</taxon>
        <taxon>Actinomycetes</taxon>
        <taxon>Micrococcales</taxon>
        <taxon>Intrasporangiaceae</taxon>
        <taxon>Ornithinicoccus</taxon>
    </lineage>
</organism>
<dbReference type="PANTHER" id="PTHR33362:SF3">
    <property type="entry name" value="SIALIC ACID TRAP TRANSPORTER PERMEASE PROTEIN SIAT"/>
    <property type="match status" value="1"/>
</dbReference>
<feature type="transmembrane region" description="Helical" evidence="7">
    <location>
        <begin position="301"/>
        <end position="322"/>
    </location>
</feature>
<keyword evidence="3" id="KW-0997">Cell inner membrane</keyword>
<feature type="domain" description="TRAP C4-dicarboxylate transport system permease DctM subunit" evidence="8">
    <location>
        <begin position="6"/>
        <end position="414"/>
    </location>
</feature>
<dbReference type="PANTHER" id="PTHR33362">
    <property type="entry name" value="SIALIC ACID TRAP TRANSPORTER PERMEASE PROTEIN SIAT-RELATED"/>
    <property type="match status" value="1"/>
</dbReference>
<dbReference type="GO" id="GO:0022857">
    <property type="term" value="F:transmembrane transporter activity"/>
    <property type="evidence" value="ECO:0007669"/>
    <property type="project" value="TreeGrafter"/>
</dbReference>
<keyword evidence="6 7" id="KW-0472">Membrane</keyword>
<evidence type="ECO:0000256" key="6">
    <source>
        <dbReference type="ARBA" id="ARBA00023136"/>
    </source>
</evidence>
<keyword evidence="2" id="KW-1003">Cell membrane</keyword>
<evidence type="ECO:0000256" key="7">
    <source>
        <dbReference type="SAM" id="Phobius"/>
    </source>
</evidence>
<dbReference type="EMBL" id="VFOP01000001">
    <property type="protein sequence ID" value="TQL52480.1"/>
    <property type="molecule type" value="Genomic_DNA"/>
</dbReference>
<evidence type="ECO:0000259" key="8">
    <source>
        <dbReference type="Pfam" id="PF06808"/>
    </source>
</evidence>
<dbReference type="AlphaFoldDB" id="A0A542YWK4"/>
<dbReference type="GO" id="GO:0005886">
    <property type="term" value="C:plasma membrane"/>
    <property type="evidence" value="ECO:0007669"/>
    <property type="project" value="UniProtKB-SubCell"/>
</dbReference>
<feature type="transmembrane region" description="Helical" evidence="7">
    <location>
        <begin position="169"/>
        <end position="192"/>
    </location>
</feature>
<feature type="transmembrane region" description="Helical" evidence="7">
    <location>
        <begin position="144"/>
        <end position="163"/>
    </location>
</feature>
<dbReference type="OrthoDB" id="9777699at2"/>
<gene>
    <name evidence="9" type="ORF">FB467_3667</name>
</gene>
<proteinExistence type="predicted"/>
<evidence type="ECO:0000313" key="9">
    <source>
        <dbReference type="EMBL" id="TQL52480.1"/>
    </source>
</evidence>
<sequence>MPTLLFGSLLVCFAIGVPIAVALGVATMLTVYTSDTFGLVVIPQQIFNAMNSFPLMAIPFFILAGFLMQEGGISERLVDFAKSIVGHLTGGLAMVVVVTSMFFAAISGSGAATTAAIGSIMIPAMVAAGYNLRYAGAIQATSGALGVIIPPSIPLIIYAIAANTSVGDMFMAGVIPGLVITLSLLIASYVVARRRGYHGTPERASFRQVAQSFSRAILALIMPVLVLGGIYGGVFTPTEAAVVAVAYSLVVGVGAYRKIRLRDLPTIFTKSALTTAIVMIVIGTAGLFGFLLNILGIPADIASFFLEANFNVVLFLLVVNLLLLIAGMFIEAAAAILILTPILLPVATELGVDPVHFGIIMVVNLAIGLITPPVGINLFVAAQIAELSIVKISRAVVPYVAILFADVLLITYLPFLSTWLPGILAGE</sequence>
<evidence type="ECO:0000256" key="3">
    <source>
        <dbReference type="ARBA" id="ARBA00022519"/>
    </source>
</evidence>
<name>A0A542YWK4_9MICO</name>
<protein>
    <submittedName>
        <fullName evidence="9">C4-dicarboxylate transporter DctM subunit</fullName>
    </submittedName>
</protein>
<feature type="transmembrane region" description="Helical" evidence="7">
    <location>
        <begin position="396"/>
        <end position="415"/>
    </location>
</feature>
<evidence type="ECO:0000256" key="4">
    <source>
        <dbReference type="ARBA" id="ARBA00022692"/>
    </source>
</evidence>
<evidence type="ECO:0000256" key="1">
    <source>
        <dbReference type="ARBA" id="ARBA00004429"/>
    </source>
</evidence>
<dbReference type="PIRSF" id="PIRSF006066">
    <property type="entry name" value="HI0050"/>
    <property type="match status" value="1"/>
</dbReference>
<dbReference type="RefSeq" id="WP_141786350.1">
    <property type="nucleotide sequence ID" value="NZ_BAAAIK010000001.1"/>
</dbReference>
<accession>A0A542YWK4</accession>
<feature type="transmembrane region" description="Helical" evidence="7">
    <location>
        <begin position="46"/>
        <end position="68"/>
    </location>
</feature>
<comment type="caution">
    <text evidence="9">The sequence shown here is derived from an EMBL/GenBank/DDBJ whole genome shotgun (WGS) entry which is preliminary data.</text>
</comment>
<keyword evidence="4 7" id="KW-0812">Transmembrane</keyword>
<dbReference type="Pfam" id="PF06808">
    <property type="entry name" value="DctM"/>
    <property type="match status" value="1"/>
</dbReference>
<reference evidence="9 10" key="1">
    <citation type="submission" date="2019-06" db="EMBL/GenBank/DDBJ databases">
        <title>Sequencing the genomes of 1000 actinobacteria strains.</title>
        <authorList>
            <person name="Klenk H.-P."/>
        </authorList>
    </citation>
    <scope>NUCLEOTIDE SEQUENCE [LARGE SCALE GENOMIC DNA]</scope>
    <source>
        <strain evidence="9 10">DSM 12335</strain>
    </source>
</reference>
<dbReference type="NCBIfam" id="TIGR00786">
    <property type="entry name" value="dctM"/>
    <property type="match status" value="1"/>
</dbReference>
<evidence type="ECO:0000256" key="2">
    <source>
        <dbReference type="ARBA" id="ARBA00022475"/>
    </source>
</evidence>
<evidence type="ECO:0000256" key="5">
    <source>
        <dbReference type="ARBA" id="ARBA00022989"/>
    </source>
</evidence>
<feature type="transmembrane region" description="Helical" evidence="7">
    <location>
        <begin position="271"/>
        <end position="295"/>
    </location>
</feature>
<evidence type="ECO:0000313" key="10">
    <source>
        <dbReference type="Proteomes" id="UP000319516"/>
    </source>
</evidence>
<feature type="transmembrane region" description="Helical" evidence="7">
    <location>
        <begin position="359"/>
        <end position="384"/>
    </location>
</feature>
<dbReference type="InterPro" id="IPR010656">
    <property type="entry name" value="DctM"/>
</dbReference>
<feature type="transmembrane region" description="Helical" evidence="7">
    <location>
        <begin position="213"/>
        <end position="234"/>
    </location>
</feature>
<feature type="transmembrane region" description="Helical" evidence="7">
    <location>
        <begin position="80"/>
        <end position="106"/>
    </location>
</feature>
<dbReference type="InterPro" id="IPR004681">
    <property type="entry name" value="TRAP_DctM"/>
</dbReference>
<keyword evidence="5 7" id="KW-1133">Transmembrane helix</keyword>